<dbReference type="EMBL" id="JACHFN010000017">
    <property type="protein sequence ID" value="MBB5235894.1"/>
    <property type="molecule type" value="Genomic_DNA"/>
</dbReference>
<evidence type="ECO:0000313" key="2">
    <source>
        <dbReference type="EMBL" id="MBB5235894.1"/>
    </source>
</evidence>
<evidence type="ECO:0000256" key="1">
    <source>
        <dbReference type="SAM" id="MobiDB-lite"/>
    </source>
</evidence>
<sequence length="196" mass="20863">MTMYSEDIDSFLDTLEFDESDERVRRGGARRGGAPLRTPSPQSSFQPRPSANTVTQAQLQAAVRTLDGKITTLAGGVKTLETRTNSVAAEQDRLAAATRKEIEERKKSGDAVRRDLQQTKTLAVLLPMISQKTEDVVRADGTTAKVVTQPNDSLTSVLPFLLLMGGNSGDAASGGGGMLGGDSSSTLLLALLLTRR</sequence>
<name>A0A7W8LRJ6_9DEIO</name>
<feature type="compositionally biased region" description="Low complexity" evidence="1">
    <location>
        <begin position="39"/>
        <end position="50"/>
    </location>
</feature>
<feature type="region of interest" description="Disordered" evidence="1">
    <location>
        <begin position="22"/>
        <end position="52"/>
    </location>
</feature>
<dbReference type="Proteomes" id="UP000525389">
    <property type="component" value="Unassembled WGS sequence"/>
</dbReference>
<keyword evidence="3" id="KW-1185">Reference proteome</keyword>
<dbReference type="AlphaFoldDB" id="A0A7W8LRJ6"/>
<protein>
    <submittedName>
        <fullName evidence="2">Uncharacterized protein</fullName>
    </submittedName>
</protein>
<evidence type="ECO:0000313" key="3">
    <source>
        <dbReference type="Proteomes" id="UP000525389"/>
    </source>
</evidence>
<dbReference type="RefSeq" id="WP_184031501.1">
    <property type="nucleotide sequence ID" value="NZ_JACHFN010000017.1"/>
</dbReference>
<gene>
    <name evidence="2" type="ORF">HNQ09_003358</name>
</gene>
<accession>A0A7W8LRJ6</accession>
<organism evidence="2 3">
    <name type="scientific">Deinococcus budaensis</name>
    <dbReference type="NCBI Taxonomy" id="1665626"/>
    <lineage>
        <taxon>Bacteria</taxon>
        <taxon>Thermotogati</taxon>
        <taxon>Deinococcota</taxon>
        <taxon>Deinococci</taxon>
        <taxon>Deinococcales</taxon>
        <taxon>Deinococcaceae</taxon>
        <taxon>Deinococcus</taxon>
    </lineage>
</organism>
<reference evidence="2 3" key="1">
    <citation type="submission" date="2020-08" db="EMBL/GenBank/DDBJ databases">
        <title>Genomic Encyclopedia of Type Strains, Phase IV (KMG-IV): sequencing the most valuable type-strain genomes for metagenomic binning, comparative biology and taxonomic classification.</title>
        <authorList>
            <person name="Goeker M."/>
        </authorList>
    </citation>
    <scope>NUCLEOTIDE SEQUENCE [LARGE SCALE GENOMIC DNA]</scope>
    <source>
        <strain evidence="2 3">DSM 101791</strain>
    </source>
</reference>
<proteinExistence type="predicted"/>
<comment type="caution">
    <text evidence="2">The sequence shown here is derived from an EMBL/GenBank/DDBJ whole genome shotgun (WGS) entry which is preliminary data.</text>
</comment>